<evidence type="ECO:0000313" key="2">
    <source>
        <dbReference type="EMBL" id="MBW61980.1"/>
    </source>
</evidence>
<evidence type="ECO:0000256" key="1">
    <source>
        <dbReference type="SAM" id="SignalP"/>
    </source>
</evidence>
<organism evidence="2">
    <name type="scientific">Anopheles marajoara</name>
    <dbReference type="NCBI Taxonomy" id="58244"/>
    <lineage>
        <taxon>Eukaryota</taxon>
        <taxon>Metazoa</taxon>
        <taxon>Ecdysozoa</taxon>
        <taxon>Arthropoda</taxon>
        <taxon>Hexapoda</taxon>
        <taxon>Insecta</taxon>
        <taxon>Pterygota</taxon>
        <taxon>Neoptera</taxon>
        <taxon>Endopterygota</taxon>
        <taxon>Diptera</taxon>
        <taxon>Nematocera</taxon>
        <taxon>Culicoidea</taxon>
        <taxon>Culicidae</taxon>
        <taxon>Anophelinae</taxon>
        <taxon>Anopheles</taxon>
    </lineage>
</organism>
<reference evidence="2" key="1">
    <citation type="submission" date="2018-01" db="EMBL/GenBank/DDBJ databases">
        <title>An insight into the sialome of Amazonian anophelines.</title>
        <authorList>
            <person name="Ribeiro J.M."/>
            <person name="Scarpassa V."/>
            <person name="Calvo E."/>
        </authorList>
    </citation>
    <scope>NUCLEOTIDE SEQUENCE</scope>
    <source>
        <tissue evidence="2">Salivary glands</tissue>
    </source>
</reference>
<feature type="signal peptide" evidence="1">
    <location>
        <begin position="1"/>
        <end position="18"/>
    </location>
</feature>
<name>A0A2M4C9I2_9DIPT</name>
<dbReference type="AlphaFoldDB" id="A0A2M4C9I2"/>
<proteinExistence type="predicted"/>
<feature type="chain" id="PRO_5014733901" evidence="1">
    <location>
        <begin position="19"/>
        <end position="93"/>
    </location>
</feature>
<dbReference type="EMBL" id="GGFJ01012839">
    <property type="protein sequence ID" value="MBW61980.1"/>
    <property type="molecule type" value="Transcribed_RNA"/>
</dbReference>
<accession>A0A2M4C9I2</accession>
<sequence length="93" mass="10811">MPCVKTKLIMLFLCCAYAICVRERFASGFFFHFAWRAFPPAADVRLDWCINNRYNTSTTGYARNEDIIIARDHDIVQAGTAGYFQEIQSDQYR</sequence>
<keyword evidence="1" id="KW-0732">Signal</keyword>
<protein>
    <submittedName>
        <fullName evidence="2">Putative secreted protein</fullName>
    </submittedName>
</protein>